<dbReference type="Pfam" id="PF13891">
    <property type="entry name" value="zf-C3HC3H_KANSL2"/>
    <property type="match status" value="1"/>
</dbReference>
<reference evidence="15 16" key="1">
    <citation type="submission" date="2024-01" db="EMBL/GenBank/DDBJ databases">
        <title>The complete chloroplast genome sequence of Lithospermum erythrorhizon: insights into the phylogenetic relationship among Boraginaceae species and the maternal lineages of purple gromwells.</title>
        <authorList>
            <person name="Okada T."/>
            <person name="Watanabe K."/>
        </authorList>
    </citation>
    <scope>NUCLEOTIDE SEQUENCE [LARGE SCALE GENOMIC DNA]</scope>
</reference>
<organism evidence="15 16">
    <name type="scientific">Lithospermum erythrorhizon</name>
    <name type="common">Purple gromwell</name>
    <name type="synonym">Lithospermum officinale var. erythrorhizon</name>
    <dbReference type="NCBI Taxonomy" id="34254"/>
    <lineage>
        <taxon>Eukaryota</taxon>
        <taxon>Viridiplantae</taxon>
        <taxon>Streptophyta</taxon>
        <taxon>Embryophyta</taxon>
        <taxon>Tracheophyta</taxon>
        <taxon>Spermatophyta</taxon>
        <taxon>Magnoliopsida</taxon>
        <taxon>eudicotyledons</taxon>
        <taxon>Gunneridae</taxon>
        <taxon>Pentapetalae</taxon>
        <taxon>asterids</taxon>
        <taxon>lamiids</taxon>
        <taxon>Boraginales</taxon>
        <taxon>Boraginaceae</taxon>
        <taxon>Boraginoideae</taxon>
        <taxon>Lithospermeae</taxon>
        <taxon>Lithospermum</taxon>
    </lineage>
</organism>
<keyword evidence="5" id="KW-0597">Phosphoprotein</keyword>
<dbReference type="EMBL" id="BAABME010027688">
    <property type="protein sequence ID" value="GAA0175973.1"/>
    <property type="molecule type" value="Genomic_DNA"/>
</dbReference>
<evidence type="ECO:0000256" key="5">
    <source>
        <dbReference type="ARBA" id="ARBA00022553"/>
    </source>
</evidence>
<dbReference type="GO" id="GO:0044545">
    <property type="term" value="C:NSL complex"/>
    <property type="evidence" value="ECO:0007669"/>
    <property type="project" value="TreeGrafter"/>
</dbReference>
<evidence type="ECO:0000256" key="11">
    <source>
        <dbReference type="ARBA" id="ARBA00033378"/>
    </source>
</evidence>
<keyword evidence="6" id="KW-0832">Ubl conjugation</keyword>
<keyword evidence="7" id="KW-0156">Chromatin regulator</keyword>
<dbReference type="PANTHER" id="PTHR13453:SF1">
    <property type="entry name" value="KAT8 REGULATORY NSL COMPLEX SUBUNIT 2"/>
    <property type="match status" value="1"/>
</dbReference>
<keyword evidence="8" id="KW-0496">Mitochondrion</keyword>
<evidence type="ECO:0000313" key="16">
    <source>
        <dbReference type="Proteomes" id="UP001454036"/>
    </source>
</evidence>
<comment type="caution">
    <text evidence="15">The sequence shown here is derived from an EMBL/GenBank/DDBJ whole genome shotgun (WGS) entry which is preliminary data.</text>
</comment>
<evidence type="ECO:0000256" key="13">
    <source>
        <dbReference type="ARBA" id="ARBA00093543"/>
    </source>
</evidence>
<dbReference type="GO" id="GO:0005634">
    <property type="term" value="C:nucleus"/>
    <property type="evidence" value="ECO:0007669"/>
    <property type="project" value="UniProtKB-SubCell"/>
</dbReference>
<evidence type="ECO:0000256" key="2">
    <source>
        <dbReference type="ARBA" id="ARBA00004173"/>
    </source>
</evidence>
<dbReference type="PANTHER" id="PTHR13453">
    <property type="entry name" value="KAT8 REGULATORY NSL COMPLEX SUBUNIT 2"/>
    <property type="match status" value="1"/>
</dbReference>
<protein>
    <recommendedName>
        <fullName evidence="3">KAT8 regulatory NSL complex subunit 2</fullName>
    </recommendedName>
    <alternativeName>
        <fullName evidence="11">NSL complex protein NSL2</fullName>
    </alternativeName>
    <alternativeName>
        <fullName evidence="10">Non-specific lethal 2 homolog</fullName>
    </alternativeName>
</protein>
<gene>
    <name evidence="15" type="ORF">LIER_42006</name>
</gene>
<dbReference type="Proteomes" id="UP001454036">
    <property type="component" value="Unassembled WGS sequence"/>
</dbReference>
<evidence type="ECO:0000256" key="7">
    <source>
        <dbReference type="ARBA" id="ARBA00022853"/>
    </source>
</evidence>
<dbReference type="GO" id="GO:0006325">
    <property type="term" value="P:chromatin organization"/>
    <property type="evidence" value="ECO:0007669"/>
    <property type="project" value="UniProtKB-KW"/>
</dbReference>
<dbReference type="GO" id="GO:0005739">
    <property type="term" value="C:mitochondrion"/>
    <property type="evidence" value="ECO:0007669"/>
    <property type="project" value="UniProtKB-SubCell"/>
</dbReference>
<evidence type="ECO:0000256" key="6">
    <source>
        <dbReference type="ARBA" id="ARBA00022843"/>
    </source>
</evidence>
<evidence type="ECO:0000256" key="3">
    <source>
        <dbReference type="ARBA" id="ARBA00015508"/>
    </source>
</evidence>
<comment type="subunit">
    <text evidence="13">Component of the NSL complex at least composed of KAT8/MOF, KANSL1, KANSL2, KANSL3, MCRS1, PHF20, OGT1/OGT, WDR5 and HCFC1.</text>
</comment>
<sequence length="229" mass="26244">MSIPNTMTMEMPEESFLVSGSEHLTRTDVLKRRMHFVKKLKKIYCDHYWLLMEDVKSKFREYYWDYGESPFVEEEVNKHLNACRDGVEGVDANGVSGHCPSSKCEVQGCKSKAMALTPYCHMHILCDPNQKLYKPCNYPIKSCPSGPIRCRKPILRSSVPSYCTHHLNMAEKHVTRALKKAGVNVTSASKFAPKFHEVIAQYVRVIKNKRRAALKAKMEKADEKDDISI</sequence>
<accession>A0AAV3RIU6</accession>
<keyword evidence="4" id="KW-1017">Isopeptide bond</keyword>
<evidence type="ECO:0000256" key="12">
    <source>
        <dbReference type="ARBA" id="ARBA00093359"/>
    </source>
</evidence>
<comment type="function">
    <text evidence="12">Non-catalytic component of the NSL histone acetyltransferase complex, a multiprotein complex that mediates histone H4 acetylation at 'Lys-5'- and 'Lys-8' (H4K5ac and H4K8ac) at transcription start sites and promotes transcription initiation. Required for NSL complex stability and for transcription of intraciliary transport genes in both ciliated and non-ciliated cells by regulating histone H4 acetylation at 'Lys-5'- and 'Lys-12' (H4K5ac and H4K12ac). This is necessary for cilium assembly in ciliated cells and for organization of the microtubule cytoskeleton in non-ciliated cells. Required within the NSL complex to maintain nuclear architecture stability by promoting KAT8-mediated acetylation of lamin LMNA.</text>
</comment>
<evidence type="ECO:0000256" key="9">
    <source>
        <dbReference type="ARBA" id="ARBA00023242"/>
    </source>
</evidence>
<evidence type="ECO:0000256" key="4">
    <source>
        <dbReference type="ARBA" id="ARBA00022499"/>
    </source>
</evidence>
<evidence type="ECO:0000259" key="14">
    <source>
        <dbReference type="Pfam" id="PF13891"/>
    </source>
</evidence>
<dbReference type="InterPro" id="IPR026316">
    <property type="entry name" value="NSL2"/>
</dbReference>
<comment type="subcellular location">
    <subcellularLocation>
        <location evidence="2">Mitochondrion</location>
    </subcellularLocation>
    <subcellularLocation>
        <location evidence="1">Nucleus</location>
    </subcellularLocation>
</comment>
<evidence type="ECO:0000313" key="15">
    <source>
        <dbReference type="EMBL" id="GAA0175973.1"/>
    </source>
</evidence>
<dbReference type="AlphaFoldDB" id="A0AAV3RIU6"/>
<evidence type="ECO:0000256" key="10">
    <source>
        <dbReference type="ARBA" id="ARBA00032947"/>
    </source>
</evidence>
<feature type="domain" description="KANL2-like probable zinc-finger" evidence="14">
    <location>
        <begin position="104"/>
        <end position="166"/>
    </location>
</feature>
<proteinExistence type="predicted"/>
<name>A0AAV3RIU6_LITER</name>
<keyword evidence="9" id="KW-0539">Nucleus</keyword>
<evidence type="ECO:0000256" key="8">
    <source>
        <dbReference type="ARBA" id="ARBA00023128"/>
    </source>
</evidence>
<evidence type="ECO:0000256" key="1">
    <source>
        <dbReference type="ARBA" id="ARBA00004123"/>
    </source>
</evidence>
<dbReference type="InterPro" id="IPR025927">
    <property type="entry name" value="Znf_KANL2-like"/>
</dbReference>
<keyword evidence="16" id="KW-1185">Reference proteome</keyword>